<dbReference type="InterPro" id="IPR029001">
    <property type="entry name" value="ITPase-like_fam"/>
</dbReference>
<comment type="similarity">
    <text evidence="3">Belongs to the Maf family.</text>
</comment>
<dbReference type="SUPFAM" id="SSF52972">
    <property type="entry name" value="ITPase-like"/>
    <property type="match status" value="1"/>
</dbReference>
<dbReference type="PANTHER" id="PTHR43213">
    <property type="entry name" value="BIFUNCTIONAL DTTP/UTP PYROPHOSPHATASE/METHYLTRANSFERASE PROTEIN-RELATED"/>
    <property type="match status" value="1"/>
</dbReference>
<dbReference type="GO" id="GO:0047429">
    <property type="term" value="F:nucleoside triphosphate diphosphatase activity"/>
    <property type="evidence" value="ECO:0007669"/>
    <property type="project" value="UniProtKB-EC"/>
</dbReference>
<dbReference type="GO" id="GO:0009117">
    <property type="term" value="P:nucleotide metabolic process"/>
    <property type="evidence" value="ECO:0007669"/>
    <property type="project" value="UniProtKB-KW"/>
</dbReference>
<dbReference type="HAMAP" id="MF_00528">
    <property type="entry name" value="Maf"/>
    <property type="match status" value="1"/>
</dbReference>
<comment type="subcellular location">
    <subcellularLocation>
        <location evidence="3">Cytoplasm</location>
    </subcellularLocation>
</comment>
<dbReference type="CDD" id="cd00555">
    <property type="entry name" value="Maf"/>
    <property type="match status" value="1"/>
</dbReference>
<dbReference type="InterPro" id="IPR003697">
    <property type="entry name" value="Maf-like"/>
</dbReference>
<dbReference type="Gene3D" id="3.90.950.10">
    <property type="match status" value="1"/>
</dbReference>
<dbReference type="PANTHER" id="PTHR43213:SF5">
    <property type="entry name" value="BIFUNCTIONAL DTTP_UTP PYROPHOSPHATASE_METHYLTRANSFERASE PROTEIN-RELATED"/>
    <property type="match status" value="1"/>
</dbReference>
<dbReference type="Pfam" id="PF02545">
    <property type="entry name" value="Maf"/>
    <property type="match status" value="1"/>
</dbReference>
<keyword evidence="5" id="KW-1185">Reference proteome</keyword>
<organism evidence="4 5">
    <name type="scientific">Gordonia sihwensis NBRC 108236</name>
    <dbReference type="NCBI Taxonomy" id="1223544"/>
    <lineage>
        <taxon>Bacteria</taxon>
        <taxon>Bacillati</taxon>
        <taxon>Actinomycetota</taxon>
        <taxon>Actinomycetes</taxon>
        <taxon>Mycobacteriales</taxon>
        <taxon>Gordoniaceae</taxon>
        <taxon>Gordonia</taxon>
    </lineage>
</organism>
<sequence length="225" mass="23164">MSPAHRSTATTVVLGSASPARLRVLRDAGLRPAVVVSDVDEDALLDELAGAPPAQIVTRLAEAKADAVVAAVLGDRAPQAAGAATDGVVVTCDSMLLTGGSLAGKPHTAAAAAERWRRMRGTTGHLITGHCVRRLRDGEAVASASHSQSTAIFFSDVSDELIERYAATGEPLEVAGAFTLDGIGGWLIDGIDGDPSSVIGISLPLVRRLLTQVGVDVADLWSAER</sequence>
<comment type="cofactor">
    <cofactor evidence="1 3">
        <name>a divalent metal cation</name>
        <dbReference type="ChEBI" id="CHEBI:60240"/>
    </cofactor>
</comment>
<dbReference type="EC" id="3.6.1.9" evidence="3"/>
<evidence type="ECO:0000256" key="2">
    <source>
        <dbReference type="ARBA" id="ARBA00022801"/>
    </source>
</evidence>
<keyword evidence="2 3" id="KW-0378">Hydrolase</keyword>
<protein>
    <recommendedName>
        <fullName evidence="3">Nucleoside triphosphate pyrophosphatase</fullName>
        <ecNumber evidence="3">3.6.1.9</ecNumber>
    </recommendedName>
    <alternativeName>
        <fullName evidence="3">Nucleotide pyrophosphatase</fullName>
        <shortName evidence="3">Nucleotide PPase</shortName>
    </alternativeName>
</protein>
<feature type="active site" description="Proton acceptor" evidence="3">
    <location>
        <position position="93"/>
    </location>
</feature>
<dbReference type="GO" id="GO:0005737">
    <property type="term" value="C:cytoplasm"/>
    <property type="evidence" value="ECO:0007669"/>
    <property type="project" value="UniProtKB-SubCell"/>
</dbReference>
<dbReference type="AlphaFoldDB" id="L7LM24"/>
<comment type="function">
    <text evidence="3">Nucleoside triphosphate pyrophosphatase. May have a dual role in cell division arrest and in preventing the incorporation of modified nucleotides into cellular nucleic acids.</text>
</comment>
<dbReference type="PIRSF" id="PIRSF006305">
    <property type="entry name" value="Maf"/>
    <property type="match status" value="1"/>
</dbReference>
<comment type="catalytic activity">
    <reaction evidence="3">
        <text>a 2'-deoxyribonucleoside 5'-triphosphate + H2O = a 2'-deoxyribonucleoside 5'-phosphate + diphosphate + H(+)</text>
        <dbReference type="Rhea" id="RHEA:44644"/>
        <dbReference type="ChEBI" id="CHEBI:15377"/>
        <dbReference type="ChEBI" id="CHEBI:15378"/>
        <dbReference type="ChEBI" id="CHEBI:33019"/>
        <dbReference type="ChEBI" id="CHEBI:61560"/>
        <dbReference type="ChEBI" id="CHEBI:65317"/>
        <dbReference type="EC" id="3.6.1.9"/>
    </reaction>
</comment>
<comment type="caution">
    <text evidence="3">Lacks conserved residue(s) required for the propagation of feature annotation.</text>
</comment>
<reference evidence="4 5" key="1">
    <citation type="submission" date="2012-12" db="EMBL/GenBank/DDBJ databases">
        <title>Whole genome shotgun sequence of Gordonia sihwensis NBRC 108236.</title>
        <authorList>
            <person name="Yoshida I."/>
            <person name="Hosoyama A."/>
            <person name="Tsuchikane K."/>
            <person name="Ando Y."/>
            <person name="Baba S."/>
            <person name="Ohji S."/>
            <person name="Hamada M."/>
            <person name="Tamura T."/>
            <person name="Yamazoe A."/>
            <person name="Yamazaki S."/>
            <person name="Fujita N."/>
        </authorList>
    </citation>
    <scope>NUCLEOTIDE SEQUENCE [LARGE SCALE GENOMIC DNA]</scope>
    <source>
        <strain evidence="4 5">NBRC 108236</strain>
    </source>
</reference>
<keyword evidence="3" id="KW-0963">Cytoplasm</keyword>
<dbReference type="Proteomes" id="UP000035083">
    <property type="component" value="Unassembled WGS sequence"/>
</dbReference>
<evidence type="ECO:0000256" key="3">
    <source>
        <dbReference type="HAMAP-Rule" id="MF_00528"/>
    </source>
</evidence>
<name>L7LM24_9ACTN</name>
<keyword evidence="3" id="KW-0546">Nucleotide metabolism</keyword>
<evidence type="ECO:0000256" key="1">
    <source>
        <dbReference type="ARBA" id="ARBA00001968"/>
    </source>
</evidence>
<proteinExistence type="inferred from homology"/>
<dbReference type="eggNOG" id="COG0424">
    <property type="taxonomic scope" value="Bacteria"/>
</dbReference>
<evidence type="ECO:0000313" key="5">
    <source>
        <dbReference type="Proteomes" id="UP000035083"/>
    </source>
</evidence>
<evidence type="ECO:0000313" key="4">
    <source>
        <dbReference type="EMBL" id="GAC61078.1"/>
    </source>
</evidence>
<comment type="caution">
    <text evidence="4">The sequence shown here is derived from an EMBL/GenBank/DDBJ whole genome shotgun (WGS) entry which is preliminary data.</text>
</comment>
<dbReference type="RefSeq" id="WP_006896480.1">
    <property type="nucleotide sequence ID" value="NZ_BANU01000014.1"/>
</dbReference>
<accession>L7LM24</accession>
<dbReference type="EMBL" id="BANU01000014">
    <property type="protein sequence ID" value="GAC61078.1"/>
    <property type="molecule type" value="Genomic_DNA"/>
</dbReference>
<gene>
    <name evidence="4" type="ORF">GSI01S_14_00950</name>
</gene>
<dbReference type="NCBIfam" id="TIGR00172">
    <property type="entry name" value="maf"/>
    <property type="match status" value="1"/>
</dbReference>
<comment type="catalytic activity">
    <reaction evidence="3">
        <text>a ribonucleoside 5'-triphosphate + H2O = a ribonucleoside 5'-phosphate + diphosphate + H(+)</text>
        <dbReference type="Rhea" id="RHEA:23996"/>
        <dbReference type="ChEBI" id="CHEBI:15377"/>
        <dbReference type="ChEBI" id="CHEBI:15378"/>
        <dbReference type="ChEBI" id="CHEBI:33019"/>
        <dbReference type="ChEBI" id="CHEBI:58043"/>
        <dbReference type="ChEBI" id="CHEBI:61557"/>
        <dbReference type="EC" id="3.6.1.9"/>
    </reaction>
</comment>